<gene>
    <name evidence="2" type="ORF">K458DRAFT_127713</name>
</gene>
<proteinExistence type="predicted"/>
<dbReference type="EMBL" id="MU005572">
    <property type="protein sequence ID" value="KAF2689441.1"/>
    <property type="molecule type" value="Genomic_DNA"/>
</dbReference>
<evidence type="ECO:0000256" key="1">
    <source>
        <dbReference type="SAM" id="MobiDB-lite"/>
    </source>
</evidence>
<name>A0A6G1JGS6_9PLEO</name>
<dbReference type="Proteomes" id="UP000799291">
    <property type="component" value="Unassembled WGS sequence"/>
</dbReference>
<feature type="region of interest" description="Disordered" evidence="1">
    <location>
        <begin position="67"/>
        <end position="105"/>
    </location>
</feature>
<feature type="compositionally biased region" description="Gly residues" evidence="1">
    <location>
        <begin position="80"/>
        <end position="92"/>
    </location>
</feature>
<organism evidence="2 3">
    <name type="scientific">Lentithecium fluviatile CBS 122367</name>
    <dbReference type="NCBI Taxonomy" id="1168545"/>
    <lineage>
        <taxon>Eukaryota</taxon>
        <taxon>Fungi</taxon>
        <taxon>Dikarya</taxon>
        <taxon>Ascomycota</taxon>
        <taxon>Pezizomycotina</taxon>
        <taxon>Dothideomycetes</taxon>
        <taxon>Pleosporomycetidae</taxon>
        <taxon>Pleosporales</taxon>
        <taxon>Massarineae</taxon>
        <taxon>Lentitheciaceae</taxon>
        <taxon>Lentithecium</taxon>
    </lineage>
</organism>
<sequence>MSERFVGNLHLQQGSECHAAASASSLVYNGSRYRYAYTGESGSCALLQTCRRGIQRRLGSDRRWRTLASQAHAHAHDAGAGSGSGSGSGGQASGSSEGCERWAQRHPPQCAWPWAAASGRKAATERGAVTNEMRARVN</sequence>
<reference evidence="2" key="1">
    <citation type="journal article" date="2020" name="Stud. Mycol.">
        <title>101 Dothideomycetes genomes: a test case for predicting lifestyles and emergence of pathogens.</title>
        <authorList>
            <person name="Haridas S."/>
            <person name="Albert R."/>
            <person name="Binder M."/>
            <person name="Bloem J."/>
            <person name="Labutti K."/>
            <person name="Salamov A."/>
            <person name="Andreopoulos B."/>
            <person name="Baker S."/>
            <person name="Barry K."/>
            <person name="Bills G."/>
            <person name="Bluhm B."/>
            <person name="Cannon C."/>
            <person name="Castanera R."/>
            <person name="Culley D."/>
            <person name="Daum C."/>
            <person name="Ezra D."/>
            <person name="Gonzalez J."/>
            <person name="Henrissat B."/>
            <person name="Kuo A."/>
            <person name="Liang C."/>
            <person name="Lipzen A."/>
            <person name="Lutzoni F."/>
            <person name="Magnuson J."/>
            <person name="Mondo S."/>
            <person name="Nolan M."/>
            <person name="Ohm R."/>
            <person name="Pangilinan J."/>
            <person name="Park H.-J."/>
            <person name="Ramirez L."/>
            <person name="Alfaro M."/>
            <person name="Sun H."/>
            <person name="Tritt A."/>
            <person name="Yoshinaga Y."/>
            <person name="Zwiers L.-H."/>
            <person name="Turgeon B."/>
            <person name="Goodwin S."/>
            <person name="Spatafora J."/>
            <person name="Crous P."/>
            <person name="Grigoriev I."/>
        </authorList>
    </citation>
    <scope>NUCLEOTIDE SEQUENCE</scope>
    <source>
        <strain evidence="2">CBS 122367</strain>
    </source>
</reference>
<protein>
    <submittedName>
        <fullName evidence="2">Uncharacterized protein</fullName>
    </submittedName>
</protein>
<evidence type="ECO:0000313" key="3">
    <source>
        <dbReference type="Proteomes" id="UP000799291"/>
    </source>
</evidence>
<evidence type="ECO:0000313" key="2">
    <source>
        <dbReference type="EMBL" id="KAF2689441.1"/>
    </source>
</evidence>
<keyword evidence="3" id="KW-1185">Reference proteome</keyword>
<dbReference type="AlphaFoldDB" id="A0A6G1JGS6"/>
<accession>A0A6G1JGS6</accession>